<feature type="transmembrane region" description="Helical" evidence="8">
    <location>
        <begin position="269"/>
        <end position="286"/>
    </location>
</feature>
<evidence type="ECO:0000313" key="12">
    <source>
        <dbReference type="Proteomes" id="UP000291949"/>
    </source>
</evidence>
<accession>A0A7Z7YUI2</accession>
<evidence type="ECO:0000256" key="2">
    <source>
        <dbReference type="ARBA" id="ARBA00007935"/>
    </source>
</evidence>
<dbReference type="EMBL" id="JABBMI010000080">
    <property type="protein sequence ID" value="NMK55047.1"/>
    <property type="molecule type" value="Genomic_DNA"/>
</dbReference>
<name>A0A7Z7YUI2_STACP</name>
<feature type="transmembrane region" description="Helical" evidence="8">
    <location>
        <begin position="12"/>
        <end position="38"/>
    </location>
</feature>
<evidence type="ECO:0000256" key="8">
    <source>
        <dbReference type="SAM" id="Phobius"/>
    </source>
</evidence>
<dbReference type="PANTHER" id="PTHR30472:SF37">
    <property type="entry name" value="FE(3+) DICITRATE TRANSPORT SYSTEM PERMEASE PROTEIN FECD-RELATED"/>
    <property type="match status" value="1"/>
</dbReference>
<dbReference type="EMBL" id="SCHC01000002">
    <property type="protein sequence ID" value="TBW76449.1"/>
    <property type="molecule type" value="Genomic_DNA"/>
</dbReference>
<evidence type="ECO:0000256" key="1">
    <source>
        <dbReference type="ARBA" id="ARBA00004651"/>
    </source>
</evidence>
<keyword evidence="13" id="KW-1185">Reference proteome</keyword>
<sequence length="322" mass="34117">MIKSSNSIRYGIVIILLVVSTIFSLCIGSVMIDPIHAIVGFFTQDDFILNEYRIPRTLLGLVIGSSLAISGAVIQGVIRNPLASPDVIGITKGASLAAVIIIMIFPSAPLFVLPLGSFVGALVISLILSFLISKFDVKGSKLALIGLAIGAICTAIVQFLLIRNPMDANNALVWLTGSLYGHNISNFYSVLPWFIITVPVVLLLGYQLDILNLGDNVATALGARVRFLKMILLILAVMLAGASIAVVGGISFLGLIAPHIARQLVGHKNIHVIIMSGLIGAILLTLGDGLARGIQPPLDIPVGVVIAVIGAPYFLFLLRRMK</sequence>
<feature type="transmembrane region" description="Helical" evidence="8">
    <location>
        <begin position="298"/>
        <end position="318"/>
    </location>
</feature>
<evidence type="ECO:0000313" key="9">
    <source>
        <dbReference type="EMBL" id="NMK55047.1"/>
    </source>
</evidence>
<proteinExistence type="inferred from homology"/>
<dbReference type="FunFam" id="1.10.3470.10:FF:000017">
    <property type="entry name" value="Iron compound ABC transporter, permease protein"/>
    <property type="match status" value="1"/>
</dbReference>
<feature type="transmembrane region" description="Helical" evidence="8">
    <location>
        <begin position="58"/>
        <end position="78"/>
    </location>
</feature>
<dbReference type="EMBL" id="JABBLX010000044">
    <property type="protein sequence ID" value="NMK98377.1"/>
    <property type="molecule type" value="Genomic_DNA"/>
</dbReference>
<keyword evidence="4" id="KW-1003">Cell membrane</keyword>
<dbReference type="AlphaFoldDB" id="A0A7Z7YUI2"/>
<feature type="transmembrane region" description="Helical" evidence="8">
    <location>
        <begin position="111"/>
        <end position="132"/>
    </location>
</feature>
<feature type="transmembrane region" description="Helical" evidence="8">
    <location>
        <begin position="227"/>
        <end position="257"/>
    </location>
</feature>
<gene>
    <name evidence="11" type="primary">fecD</name>
    <name evidence="11" type="ORF">EQ811_06170</name>
    <name evidence="10" type="ORF">HHM13_09925</name>
    <name evidence="9" type="ORF">HHM24_09995</name>
</gene>
<feature type="transmembrane region" description="Helical" evidence="8">
    <location>
        <begin position="87"/>
        <end position="105"/>
    </location>
</feature>
<evidence type="ECO:0000313" key="13">
    <source>
        <dbReference type="Proteomes" id="UP000538955"/>
    </source>
</evidence>
<organism evidence="11 12">
    <name type="scientific">Staphylococcus capitis</name>
    <dbReference type="NCBI Taxonomy" id="29388"/>
    <lineage>
        <taxon>Bacteria</taxon>
        <taxon>Bacillati</taxon>
        <taxon>Bacillota</taxon>
        <taxon>Bacilli</taxon>
        <taxon>Bacillales</taxon>
        <taxon>Staphylococcaceae</taxon>
        <taxon>Staphylococcus</taxon>
    </lineage>
</organism>
<evidence type="ECO:0000313" key="10">
    <source>
        <dbReference type="EMBL" id="NMK98377.1"/>
    </source>
</evidence>
<dbReference type="SUPFAM" id="SSF81345">
    <property type="entry name" value="ABC transporter involved in vitamin B12 uptake, BtuC"/>
    <property type="match status" value="1"/>
</dbReference>
<comment type="subcellular location">
    <subcellularLocation>
        <location evidence="1">Cell membrane</location>
        <topology evidence="1">Multi-pass membrane protein</topology>
    </subcellularLocation>
</comment>
<comment type="caution">
    <text evidence="11">The sequence shown here is derived from an EMBL/GenBank/DDBJ whole genome shotgun (WGS) entry which is preliminary data.</text>
</comment>
<feature type="transmembrane region" description="Helical" evidence="8">
    <location>
        <begin position="144"/>
        <end position="166"/>
    </location>
</feature>
<dbReference type="Gene3D" id="1.10.3470.10">
    <property type="entry name" value="ABC transporter involved in vitamin B12 uptake, BtuC"/>
    <property type="match status" value="1"/>
</dbReference>
<evidence type="ECO:0000256" key="7">
    <source>
        <dbReference type="ARBA" id="ARBA00023136"/>
    </source>
</evidence>
<evidence type="ECO:0000256" key="5">
    <source>
        <dbReference type="ARBA" id="ARBA00022692"/>
    </source>
</evidence>
<dbReference type="Pfam" id="PF01032">
    <property type="entry name" value="FecCD"/>
    <property type="match status" value="1"/>
</dbReference>
<dbReference type="GO" id="GO:0033214">
    <property type="term" value="P:siderophore-iron import into cell"/>
    <property type="evidence" value="ECO:0007669"/>
    <property type="project" value="TreeGrafter"/>
</dbReference>
<dbReference type="GO" id="GO:0005886">
    <property type="term" value="C:plasma membrane"/>
    <property type="evidence" value="ECO:0007669"/>
    <property type="project" value="UniProtKB-SubCell"/>
</dbReference>
<keyword evidence="6 8" id="KW-1133">Transmembrane helix</keyword>
<protein>
    <submittedName>
        <fullName evidence="9">Iron chelate uptake ABC transporter family permease subunit</fullName>
    </submittedName>
    <submittedName>
        <fullName evidence="11">Iron-dicitrate transporter subunit FecD</fullName>
    </submittedName>
</protein>
<dbReference type="PANTHER" id="PTHR30472">
    <property type="entry name" value="FERRIC ENTEROBACTIN TRANSPORT SYSTEM PERMEASE PROTEIN"/>
    <property type="match status" value="1"/>
</dbReference>
<dbReference type="Proteomes" id="UP000550736">
    <property type="component" value="Unassembled WGS sequence"/>
</dbReference>
<evidence type="ECO:0000313" key="11">
    <source>
        <dbReference type="EMBL" id="TBW76449.1"/>
    </source>
</evidence>
<evidence type="ECO:0000313" key="14">
    <source>
        <dbReference type="Proteomes" id="UP000550736"/>
    </source>
</evidence>
<reference evidence="13 14" key="2">
    <citation type="submission" date="2020-04" db="EMBL/GenBank/DDBJ databases">
        <title>The Epidemiology and Molecular Characteristics of Linezolid-Resistant Staphylococcus capitis in Huashan Hospital, Shanghai.</title>
        <authorList>
            <person name="Ding L."/>
            <person name="Li P."/>
            <person name="Yang Y."/>
            <person name="Lin D."/>
            <person name="Xu X."/>
        </authorList>
    </citation>
    <scope>NUCLEOTIDE SEQUENCE [LARGE SCALE GENOMIC DNA]</scope>
    <source>
        <strain evidence="10 14">12-86</strain>
        <strain evidence="9 13">17-84</strain>
    </source>
</reference>
<evidence type="ECO:0000256" key="6">
    <source>
        <dbReference type="ARBA" id="ARBA00022989"/>
    </source>
</evidence>
<reference evidence="11 12" key="1">
    <citation type="journal article" date="2019" name="Sci. Transl. Med.">
        <title>Quorum sensing between bacterial species on the skin protects against epidermal injury in atopic dermatitis.</title>
        <authorList>
            <person name="Williams M.R."/>
        </authorList>
    </citation>
    <scope>NUCLEOTIDE SEQUENCE [LARGE SCALE GENOMIC DNA]</scope>
    <source>
        <strain evidence="11 12">H8</strain>
    </source>
</reference>
<dbReference type="GO" id="GO:0022857">
    <property type="term" value="F:transmembrane transporter activity"/>
    <property type="evidence" value="ECO:0007669"/>
    <property type="project" value="InterPro"/>
</dbReference>
<keyword evidence="5 8" id="KW-0812">Transmembrane</keyword>
<dbReference type="Proteomes" id="UP000291949">
    <property type="component" value="Unassembled WGS sequence"/>
</dbReference>
<dbReference type="InterPro" id="IPR037294">
    <property type="entry name" value="ABC_BtuC-like"/>
</dbReference>
<evidence type="ECO:0000256" key="4">
    <source>
        <dbReference type="ARBA" id="ARBA00022475"/>
    </source>
</evidence>
<keyword evidence="7 8" id="KW-0472">Membrane</keyword>
<keyword evidence="3" id="KW-0813">Transport</keyword>
<feature type="transmembrane region" description="Helical" evidence="8">
    <location>
        <begin position="186"/>
        <end position="206"/>
    </location>
</feature>
<comment type="similarity">
    <text evidence="2">Belongs to the binding-protein-dependent transport system permease family. FecCD subfamily.</text>
</comment>
<evidence type="ECO:0000256" key="3">
    <source>
        <dbReference type="ARBA" id="ARBA00022448"/>
    </source>
</evidence>
<dbReference type="RefSeq" id="WP_023351324.1">
    <property type="nucleotide sequence ID" value="NZ_AP014956.1"/>
</dbReference>
<dbReference type="InterPro" id="IPR000522">
    <property type="entry name" value="ABC_transptr_permease_BtuC"/>
</dbReference>
<dbReference type="CDD" id="cd06550">
    <property type="entry name" value="TM_ABC_iron-siderophores_like"/>
    <property type="match status" value="1"/>
</dbReference>
<dbReference type="Proteomes" id="UP000538955">
    <property type="component" value="Unassembled WGS sequence"/>
</dbReference>